<evidence type="ECO:0000313" key="2">
    <source>
        <dbReference type="Proteomes" id="UP000009144"/>
    </source>
</evidence>
<accession>I1XHE4</accession>
<dbReference type="STRING" id="754476.Q7A_971"/>
<dbReference type="HOGENOM" id="CLU_094865_1_0_6"/>
<dbReference type="RefSeq" id="WP_014706188.1">
    <property type="nucleotide sequence ID" value="NC_017857.3"/>
</dbReference>
<name>I1XHE4_METNJ</name>
<proteinExistence type="predicted"/>
<dbReference type="PATRIC" id="fig|754476.3.peg.957"/>
<keyword evidence="2" id="KW-1185">Reference proteome</keyword>
<dbReference type="SUPFAM" id="SSF52141">
    <property type="entry name" value="Uracil-DNA glycosylase-like"/>
    <property type="match status" value="1"/>
</dbReference>
<organism evidence="1 2">
    <name type="scientific">Methylophaga nitratireducenticrescens</name>
    <dbReference type="NCBI Taxonomy" id="754476"/>
    <lineage>
        <taxon>Bacteria</taxon>
        <taxon>Pseudomonadati</taxon>
        <taxon>Pseudomonadota</taxon>
        <taxon>Gammaproteobacteria</taxon>
        <taxon>Thiotrichales</taxon>
        <taxon>Piscirickettsiaceae</taxon>
        <taxon>Methylophaga</taxon>
    </lineage>
</organism>
<dbReference type="Pfam" id="PF03167">
    <property type="entry name" value="UDG"/>
    <property type="match status" value="1"/>
</dbReference>
<dbReference type="InterPro" id="IPR036895">
    <property type="entry name" value="Uracil-DNA_glycosylase-like_sf"/>
</dbReference>
<evidence type="ECO:0000313" key="1">
    <source>
        <dbReference type="EMBL" id="AFI83813.1"/>
    </source>
</evidence>
<dbReference type="OrthoDB" id="9799921at2"/>
<gene>
    <name evidence="1" type="ordered locus">Q7A_971</name>
</gene>
<reference evidence="1 2" key="1">
    <citation type="journal article" date="2012" name="J. Bacteriol.">
        <title>Complete genome sequences of Methylophaga sp. strain JAM1 and Methylophaga sp. strain JAM7.</title>
        <authorList>
            <person name="Villeneuve C."/>
            <person name="Martineau C."/>
            <person name="Mauffrey F."/>
            <person name="Villemur R."/>
        </authorList>
    </citation>
    <scope>NUCLEOTIDE SEQUENCE [LARGE SCALE GENOMIC DNA]</scope>
    <source>
        <strain evidence="1 2">JAM1</strain>
    </source>
</reference>
<dbReference type="Gene3D" id="3.40.470.10">
    <property type="entry name" value="Uracil-DNA glycosylase-like domain"/>
    <property type="match status" value="1"/>
</dbReference>
<dbReference type="InterPro" id="IPR005122">
    <property type="entry name" value="Uracil-DNA_glycosylase-like"/>
</dbReference>
<reference evidence="1 2" key="2">
    <citation type="journal article" date="2013" name="Int. J. Syst. Evol. Microbiol.">
        <title>Methylophaga nitratireducenticrescens sp. nov. and Methylophaga frappieri sp. nov., isolated from the biofilm of the methanol-fed denitrification system treating the seawater at the Montreal Biodome.</title>
        <authorList>
            <person name="Villeneuve C."/>
            <person name="Martineau C."/>
            <person name="Mauffrey F."/>
            <person name="Villemur R."/>
        </authorList>
    </citation>
    <scope>NUCLEOTIDE SEQUENCE [LARGE SCALE GENOMIC DNA]</scope>
    <source>
        <strain evidence="1 2">JAM1</strain>
    </source>
</reference>
<dbReference type="SMART" id="SM00986">
    <property type="entry name" value="UDG"/>
    <property type="match status" value="1"/>
</dbReference>
<dbReference type="SMART" id="SM00987">
    <property type="entry name" value="UreE_C"/>
    <property type="match status" value="1"/>
</dbReference>
<dbReference type="InterPro" id="IPR026353">
    <property type="entry name" value="Hypoxan-DNA_Glyclase"/>
</dbReference>
<dbReference type="KEGG" id="mej:Q7A_971"/>
<dbReference type="EMBL" id="CP003390">
    <property type="protein sequence ID" value="AFI83813.1"/>
    <property type="molecule type" value="Genomic_DNA"/>
</dbReference>
<protein>
    <submittedName>
        <fullName evidence="1">G:T/U mismatch-specific uracil/thymine DNA-glycosylase</fullName>
    </submittedName>
</protein>
<dbReference type="AlphaFoldDB" id="I1XHE4"/>
<dbReference type="CDD" id="cd10032">
    <property type="entry name" value="UDG-F6_HDG"/>
    <property type="match status" value="1"/>
</dbReference>
<dbReference type="Proteomes" id="UP000009144">
    <property type="component" value="Chromosome"/>
</dbReference>
<dbReference type="NCBIfam" id="TIGR04274">
    <property type="entry name" value="hypoxanDNAglyco"/>
    <property type="match status" value="1"/>
</dbReference>
<sequence length="184" mass="20718">MEDKQIPELATSFPPIVGTTPKILILGSMPGKESLKQQRYYAHPRNAFWPIITSFYGYSEKLDYSQRCELLKQDQIAVWDVLKSCRRPGSLDQHIETESMIANDFVAFLQSYPSIKQILFNGGKAEQVFNRYVAKQLEAAGISPLYLRLPSTSPAHAAMNYETKQQLWHQALLGSVITSAPPIG</sequence>
<dbReference type="eggNOG" id="COG3663">
    <property type="taxonomic scope" value="Bacteria"/>
</dbReference>